<feature type="non-terminal residue" evidence="1">
    <location>
        <position position="430"/>
    </location>
</feature>
<accession>A0ABP0IG38</accession>
<dbReference type="Proteomes" id="UP001642484">
    <property type="component" value="Unassembled WGS sequence"/>
</dbReference>
<dbReference type="EMBL" id="CAXAMN010002586">
    <property type="protein sequence ID" value="CAK9000339.1"/>
    <property type="molecule type" value="Genomic_DNA"/>
</dbReference>
<protein>
    <submittedName>
        <fullName evidence="1">Uncharacterized protein</fullName>
    </submittedName>
</protein>
<evidence type="ECO:0000313" key="1">
    <source>
        <dbReference type="EMBL" id="CAK9000339.1"/>
    </source>
</evidence>
<name>A0ABP0IG38_9DINO</name>
<keyword evidence="2" id="KW-1185">Reference proteome</keyword>
<comment type="caution">
    <text evidence="1">The sequence shown here is derived from an EMBL/GenBank/DDBJ whole genome shotgun (WGS) entry which is preliminary data.</text>
</comment>
<organism evidence="1 2">
    <name type="scientific">Durusdinium trenchii</name>
    <dbReference type="NCBI Taxonomy" id="1381693"/>
    <lineage>
        <taxon>Eukaryota</taxon>
        <taxon>Sar</taxon>
        <taxon>Alveolata</taxon>
        <taxon>Dinophyceae</taxon>
        <taxon>Suessiales</taxon>
        <taxon>Symbiodiniaceae</taxon>
        <taxon>Durusdinium</taxon>
    </lineage>
</organism>
<gene>
    <name evidence="1" type="ORF">CCMP2556_LOCUS6031</name>
</gene>
<reference evidence="1 2" key="1">
    <citation type="submission" date="2024-02" db="EMBL/GenBank/DDBJ databases">
        <authorList>
            <person name="Chen Y."/>
            <person name="Shah S."/>
            <person name="Dougan E. K."/>
            <person name="Thang M."/>
            <person name="Chan C."/>
        </authorList>
    </citation>
    <scope>NUCLEOTIDE SEQUENCE [LARGE SCALE GENOMIC DNA]</scope>
</reference>
<evidence type="ECO:0000313" key="2">
    <source>
        <dbReference type="Proteomes" id="UP001642484"/>
    </source>
</evidence>
<proteinExistence type="predicted"/>
<sequence>MCDSMANVLTKKPLHAVGFLVAPYLCSEKVQNGSRGERRRIEDKLDMLGLASLMVTIKMDTPPASKRVPCVFHGWLVFQEDTISDNAFSQCSLMLDRCPRTTISWTPETAYIIPIAEKDTLPHAADGSRSMSDVQESAQLLSGREFPVAILEALWNKAKIPAGKMMLVNVTPYDGWLEKICLEWGRNHAKQEIQSLSIAESSKSIPLDYCQKTLAMELLEDWKAGKPTMGKVRPYEPDPAESEQPTDLATFNFKLVKVAVDPLKSGWGRYTISIPTSVREMYANDIVYGEDWASLLKDFDKRFGIGQSPALAVVAAPPPEPEEVQPPWQEPVTMDSLLESYLVETKISGRVPGTTLIICPVKRRNGTTDQISEGQNYKLFIAAHMDVVLGTDEYVIAHGASKFIKPEKVAELKRKGNPGGSIASQHVELG</sequence>